<feature type="transmembrane region" description="Helical" evidence="5">
    <location>
        <begin position="135"/>
        <end position="153"/>
    </location>
</feature>
<dbReference type="PANTHER" id="PTHR42829:SF2">
    <property type="entry name" value="NADH-UBIQUINONE OXIDOREDUCTASE CHAIN 5"/>
    <property type="match status" value="1"/>
</dbReference>
<comment type="subcellular location">
    <subcellularLocation>
        <location evidence="1">Membrane</location>
        <topology evidence="1">Multi-pass membrane protein</topology>
    </subcellularLocation>
</comment>
<dbReference type="GO" id="GO:0008137">
    <property type="term" value="F:NADH dehydrogenase (ubiquinone) activity"/>
    <property type="evidence" value="ECO:0007669"/>
    <property type="project" value="InterPro"/>
</dbReference>
<evidence type="ECO:0000313" key="9">
    <source>
        <dbReference type="Proteomes" id="UP000268162"/>
    </source>
</evidence>
<feature type="domain" description="NADH:quinone oxidoreductase/Mrp antiporter transmembrane" evidence="6">
    <location>
        <begin position="134"/>
        <end position="234"/>
    </location>
</feature>
<sequence length="263" mass="29509">MYLTIIFLPLISAIISGFSARSIGLSGVKFLSCFFICFTAILVTISFIEVGLNESPLSIVLFNWLDSESIQLSWSFQLDSLTVSMLIPVIYVSSCVHLYSIGYMSNDAHIPRFFSYLSLFTFFMILLVTANNFLILFWEGVGICSYLLINFWFRRLQANKAAIQAILVNRVGDLGFSLGLFFMFLTFGNLDFSTIFSMTPIINSNAILIICLLLLIGAMAKSAQMPLHIWLPNAIYPSLSKRGLVYTNPNSGYPLKPHILNLK</sequence>
<reference evidence="9" key="1">
    <citation type="journal article" date="2018" name="Nat. Microbiol.">
        <title>Leveraging single-cell genomics to expand the fungal tree of life.</title>
        <authorList>
            <person name="Ahrendt S.R."/>
            <person name="Quandt C.A."/>
            <person name="Ciobanu D."/>
            <person name="Clum A."/>
            <person name="Salamov A."/>
            <person name="Andreopoulos B."/>
            <person name="Cheng J.F."/>
            <person name="Woyke T."/>
            <person name="Pelin A."/>
            <person name="Henrissat B."/>
            <person name="Reynolds N.K."/>
            <person name="Benny G.L."/>
            <person name="Smith M.E."/>
            <person name="James T.Y."/>
            <person name="Grigoriev I.V."/>
        </authorList>
    </citation>
    <scope>NUCLEOTIDE SEQUENCE [LARGE SCALE GENOMIC DNA]</scope>
    <source>
        <strain evidence="9">RSA 468</strain>
    </source>
</reference>
<evidence type="ECO:0000256" key="1">
    <source>
        <dbReference type="ARBA" id="ARBA00004141"/>
    </source>
</evidence>
<dbReference type="GO" id="GO:0003954">
    <property type="term" value="F:NADH dehydrogenase activity"/>
    <property type="evidence" value="ECO:0007669"/>
    <property type="project" value="TreeGrafter"/>
</dbReference>
<accession>A0A4P9ZKP4</accession>
<keyword evidence="2 5" id="KW-0812">Transmembrane</keyword>
<dbReference type="GO" id="GO:0016020">
    <property type="term" value="C:membrane"/>
    <property type="evidence" value="ECO:0007669"/>
    <property type="project" value="UniProtKB-SubCell"/>
</dbReference>
<proteinExistence type="predicted"/>
<feature type="transmembrane region" description="Helical" evidence="5">
    <location>
        <begin position="113"/>
        <end position="129"/>
    </location>
</feature>
<dbReference type="GO" id="GO:0042773">
    <property type="term" value="P:ATP synthesis coupled electron transport"/>
    <property type="evidence" value="ECO:0007669"/>
    <property type="project" value="InterPro"/>
</dbReference>
<name>A0A4P9ZKP4_9FUNG</name>
<evidence type="ECO:0000259" key="7">
    <source>
        <dbReference type="Pfam" id="PF00662"/>
    </source>
</evidence>
<dbReference type="STRING" id="215637.A0A4P9ZKP4"/>
<dbReference type="Pfam" id="PF00361">
    <property type="entry name" value="Proton_antipo_M"/>
    <property type="match status" value="1"/>
</dbReference>
<evidence type="ECO:0000313" key="8">
    <source>
        <dbReference type="EMBL" id="RKP33834.1"/>
    </source>
</evidence>
<dbReference type="Proteomes" id="UP000268162">
    <property type="component" value="Unassembled WGS sequence"/>
</dbReference>
<dbReference type="Pfam" id="PF00662">
    <property type="entry name" value="Proton_antipo_N"/>
    <property type="match status" value="1"/>
</dbReference>
<feature type="transmembrane region" description="Helical" evidence="5">
    <location>
        <begin position="81"/>
        <end position="101"/>
    </location>
</feature>
<dbReference type="AlphaFoldDB" id="A0A4P9ZKP4"/>
<feature type="transmembrane region" description="Helical" evidence="5">
    <location>
        <begin position="201"/>
        <end position="220"/>
    </location>
</feature>
<dbReference type="InterPro" id="IPR001750">
    <property type="entry name" value="ND/Mrp_TM"/>
</dbReference>
<feature type="domain" description="NADH-Ubiquinone oxidoreductase (complex I) chain 5 N-terminal" evidence="7">
    <location>
        <begin position="64"/>
        <end position="114"/>
    </location>
</feature>
<dbReference type="InterPro" id="IPR003945">
    <property type="entry name" value="NU5C-like"/>
</dbReference>
<evidence type="ECO:0000256" key="3">
    <source>
        <dbReference type="ARBA" id="ARBA00022989"/>
    </source>
</evidence>
<dbReference type="GO" id="GO:0015990">
    <property type="term" value="P:electron transport coupled proton transport"/>
    <property type="evidence" value="ECO:0007669"/>
    <property type="project" value="TreeGrafter"/>
</dbReference>
<evidence type="ECO:0000256" key="4">
    <source>
        <dbReference type="ARBA" id="ARBA00023136"/>
    </source>
</evidence>
<evidence type="ECO:0000259" key="6">
    <source>
        <dbReference type="Pfam" id="PF00361"/>
    </source>
</evidence>
<organism evidence="8 9">
    <name type="scientific">Dimargaris cristalligena</name>
    <dbReference type="NCBI Taxonomy" id="215637"/>
    <lineage>
        <taxon>Eukaryota</taxon>
        <taxon>Fungi</taxon>
        <taxon>Fungi incertae sedis</taxon>
        <taxon>Zoopagomycota</taxon>
        <taxon>Kickxellomycotina</taxon>
        <taxon>Dimargaritomycetes</taxon>
        <taxon>Dimargaritales</taxon>
        <taxon>Dimargaritaceae</taxon>
        <taxon>Dimargaris</taxon>
    </lineage>
</organism>
<evidence type="ECO:0000256" key="2">
    <source>
        <dbReference type="ARBA" id="ARBA00022692"/>
    </source>
</evidence>
<gene>
    <name evidence="8" type="ORF">BJ085DRAFT_13788</name>
</gene>
<protein>
    <submittedName>
        <fullName evidence="8">Various chains-domain-containing protein</fullName>
    </submittedName>
</protein>
<keyword evidence="3 5" id="KW-1133">Transmembrane helix</keyword>
<evidence type="ECO:0000256" key="5">
    <source>
        <dbReference type="SAM" id="Phobius"/>
    </source>
</evidence>
<dbReference type="PANTHER" id="PTHR42829">
    <property type="entry name" value="NADH-UBIQUINONE OXIDOREDUCTASE CHAIN 5"/>
    <property type="match status" value="1"/>
</dbReference>
<feature type="transmembrane region" description="Helical" evidence="5">
    <location>
        <begin position="6"/>
        <end position="23"/>
    </location>
</feature>
<dbReference type="InterPro" id="IPR001516">
    <property type="entry name" value="Proton_antipo_N"/>
</dbReference>
<feature type="transmembrane region" description="Helical" evidence="5">
    <location>
        <begin position="30"/>
        <end position="48"/>
    </location>
</feature>
<dbReference type="PRINTS" id="PR01434">
    <property type="entry name" value="NADHDHGNASE5"/>
</dbReference>
<keyword evidence="4 5" id="KW-0472">Membrane</keyword>
<keyword evidence="9" id="KW-1185">Reference proteome</keyword>
<dbReference type="EMBL" id="ML003526">
    <property type="protein sequence ID" value="RKP33834.1"/>
    <property type="molecule type" value="Genomic_DNA"/>
</dbReference>
<feature type="transmembrane region" description="Helical" evidence="5">
    <location>
        <begin position="174"/>
        <end position="195"/>
    </location>
</feature>